<accession>A5DJ21</accession>
<dbReference type="eggNOG" id="ENOG502RQFY">
    <property type="taxonomic scope" value="Eukaryota"/>
</dbReference>
<dbReference type="OrthoDB" id="4017391at2759"/>
<keyword evidence="3" id="KW-0238">DNA-binding</keyword>
<evidence type="ECO:0000313" key="7">
    <source>
        <dbReference type="EMBL" id="EDK39174.2"/>
    </source>
</evidence>
<keyword evidence="5" id="KW-0539">Nucleus</keyword>
<dbReference type="PANTHER" id="PTHR31069">
    <property type="entry name" value="OLEATE-ACTIVATED TRANSCRIPTION FACTOR 1-RELATED"/>
    <property type="match status" value="1"/>
</dbReference>
<dbReference type="GeneID" id="5125879"/>
<sequence>MQPPKRPSKACDACKRSKRKCDRLEPCSQCKRANVMCVFNTWQTTVSNHKVQKPEINPKKNPPPLYKEEKVSKSIDESQLGDSKISIMRDYSSIDIKDLRRVNYGPFSWPSLLSSDPMLSNLEQYILKRRPNFSFSSYNSQVLEESKAIHWNPNHEQGTRVHNRMSYKSAFDNSAVDVMIAVALPPRSVISRYLDYFFRTLYQLLPIFDETDFKSHIFKMLPDDDSPITRLHATNKSQLARAGSLIVILRFTSLFCRDRNVEERDSILIEHPISISIVEVALEILDQFNLSKYSTIEVLQFVMLVKNYHRFAPETVDGVDDCDANVSLDIAILMAKNLGINRDTSHMRSVQDESSSMHLMSKIWYLLFFWDIRRSCISGIPLLISDSDYDIPFPEYKEGVKNVLDESTERRCIEAFQFLKSYCMPLKKIVDLSLNLKSAISFVELTTLIEEHSKLLRGLETDIKTTTRQPDQSFSLALNYKPIIYLDTKSCFMCYYFLLYLHCEKYCDKNSQRFTEVLEKIITKDITLMCKFFFYNDVFYDLLSAPSVEGAVQKGNIVMTSLLLHRKDCSNHMKWLDTYTKKFVTFSSKLSKEYCYAWQTTKSQIFVLDLIASSEFNAKEIQSGASEDKKVVENRPLFTVESLSEPSLSEVDNYWINYFSHFGGVSDLTGDVRFDDLFYSPAMFLPGTKEN</sequence>
<protein>
    <recommendedName>
        <fullName evidence="6">Zn(2)-C6 fungal-type domain-containing protein</fullName>
    </recommendedName>
</protein>
<dbReference type="GO" id="GO:0008270">
    <property type="term" value="F:zinc ion binding"/>
    <property type="evidence" value="ECO:0007669"/>
    <property type="project" value="InterPro"/>
</dbReference>
<gene>
    <name evidence="7" type="ORF">PGUG_03272</name>
</gene>
<dbReference type="OMA" id="TRANNAM"/>
<keyword evidence="2" id="KW-0805">Transcription regulation</keyword>
<keyword evidence="4" id="KW-0804">Transcription</keyword>
<dbReference type="Pfam" id="PF00172">
    <property type="entry name" value="Zn_clus"/>
    <property type="match status" value="1"/>
</dbReference>
<dbReference type="GO" id="GO:0045944">
    <property type="term" value="P:positive regulation of transcription by RNA polymerase II"/>
    <property type="evidence" value="ECO:0007669"/>
    <property type="project" value="TreeGrafter"/>
</dbReference>
<dbReference type="PROSITE" id="PS00463">
    <property type="entry name" value="ZN2_CY6_FUNGAL_1"/>
    <property type="match status" value="1"/>
</dbReference>
<dbReference type="GO" id="GO:0005634">
    <property type="term" value="C:nucleus"/>
    <property type="evidence" value="ECO:0007669"/>
    <property type="project" value="TreeGrafter"/>
</dbReference>
<evidence type="ECO:0000259" key="6">
    <source>
        <dbReference type="PROSITE" id="PS50048"/>
    </source>
</evidence>
<dbReference type="InterPro" id="IPR050675">
    <property type="entry name" value="OAF3"/>
</dbReference>
<dbReference type="CDD" id="cd00067">
    <property type="entry name" value="GAL4"/>
    <property type="match status" value="1"/>
</dbReference>
<dbReference type="FunCoup" id="A5DJ21">
    <property type="interactions" value="1389"/>
</dbReference>
<name>A5DJ21_PICGU</name>
<keyword evidence="1" id="KW-0479">Metal-binding</keyword>
<dbReference type="Proteomes" id="UP000001997">
    <property type="component" value="Unassembled WGS sequence"/>
</dbReference>
<dbReference type="Gene3D" id="4.10.240.10">
    <property type="entry name" value="Zn(2)-C6 fungal-type DNA-binding domain"/>
    <property type="match status" value="1"/>
</dbReference>
<dbReference type="VEuPathDB" id="FungiDB:PGUG_03272"/>
<evidence type="ECO:0000256" key="5">
    <source>
        <dbReference type="ARBA" id="ARBA00023242"/>
    </source>
</evidence>
<dbReference type="Pfam" id="PF04082">
    <property type="entry name" value="Fungal_trans"/>
    <property type="match status" value="1"/>
</dbReference>
<dbReference type="GO" id="GO:0000981">
    <property type="term" value="F:DNA-binding transcription factor activity, RNA polymerase II-specific"/>
    <property type="evidence" value="ECO:0007669"/>
    <property type="project" value="InterPro"/>
</dbReference>
<dbReference type="GO" id="GO:0000978">
    <property type="term" value="F:RNA polymerase II cis-regulatory region sequence-specific DNA binding"/>
    <property type="evidence" value="ECO:0007669"/>
    <property type="project" value="TreeGrafter"/>
</dbReference>
<dbReference type="EMBL" id="CH408158">
    <property type="protein sequence ID" value="EDK39174.2"/>
    <property type="molecule type" value="Genomic_DNA"/>
</dbReference>
<dbReference type="AlphaFoldDB" id="A5DJ21"/>
<evidence type="ECO:0000256" key="4">
    <source>
        <dbReference type="ARBA" id="ARBA00023163"/>
    </source>
</evidence>
<evidence type="ECO:0000313" key="8">
    <source>
        <dbReference type="Proteomes" id="UP000001997"/>
    </source>
</evidence>
<dbReference type="SMART" id="SM00066">
    <property type="entry name" value="GAL4"/>
    <property type="match status" value="1"/>
</dbReference>
<reference evidence="7 8" key="1">
    <citation type="journal article" date="2009" name="Nature">
        <title>Evolution of pathogenicity and sexual reproduction in eight Candida genomes.</title>
        <authorList>
            <person name="Butler G."/>
            <person name="Rasmussen M.D."/>
            <person name="Lin M.F."/>
            <person name="Santos M.A."/>
            <person name="Sakthikumar S."/>
            <person name="Munro C.A."/>
            <person name="Rheinbay E."/>
            <person name="Grabherr M."/>
            <person name="Forche A."/>
            <person name="Reedy J.L."/>
            <person name="Agrafioti I."/>
            <person name="Arnaud M.B."/>
            <person name="Bates S."/>
            <person name="Brown A.J."/>
            <person name="Brunke S."/>
            <person name="Costanzo M.C."/>
            <person name="Fitzpatrick D.A."/>
            <person name="de Groot P.W."/>
            <person name="Harris D."/>
            <person name="Hoyer L.L."/>
            <person name="Hube B."/>
            <person name="Klis F.M."/>
            <person name="Kodira C."/>
            <person name="Lennard N."/>
            <person name="Logue M.E."/>
            <person name="Martin R."/>
            <person name="Neiman A.M."/>
            <person name="Nikolaou E."/>
            <person name="Quail M.A."/>
            <person name="Quinn J."/>
            <person name="Santos M.C."/>
            <person name="Schmitzberger F.F."/>
            <person name="Sherlock G."/>
            <person name="Shah P."/>
            <person name="Silverstein K.A."/>
            <person name="Skrzypek M.S."/>
            <person name="Soll D."/>
            <person name="Staggs R."/>
            <person name="Stansfield I."/>
            <person name="Stumpf M.P."/>
            <person name="Sudbery P.E."/>
            <person name="Srikantha T."/>
            <person name="Zeng Q."/>
            <person name="Berman J."/>
            <person name="Berriman M."/>
            <person name="Heitman J."/>
            <person name="Gow N.A."/>
            <person name="Lorenz M.C."/>
            <person name="Birren B.W."/>
            <person name="Kellis M."/>
            <person name="Cuomo C.A."/>
        </authorList>
    </citation>
    <scope>NUCLEOTIDE SEQUENCE [LARGE SCALE GENOMIC DNA]</scope>
    <source>
        <strain evidence="8">ATCC 6260 / CBS 566 / DSM 6381 / JCM 1539 / NBRC 10279 / NRRL Y-324</strain>
    </source>
</reference>
<evidence type="ECO:0000256" key="2">
    <source>
        <dbReference type="ARBA" id="ARBA00023015"/>
    </source>
</evidence>
<evidence type="ECO:0000256" key="3">
    <source>
        <dbReference type="ARBA" id="ARBA00023125"/>
    </source>
</evidence>
<dbReference type="InParanoid" id="A5DJ21"/>
<keyword evidence="8" id="KW-1185">Reference proteome</keyword>
<feature type="domain" description="Zn(2)-C6 fungal-type" evidence="6">
    <location>
        <begin position="10"/>
        <end position="39"/>
    </location>
</feature>
<dbReference type="GO" id="GO:0006351">
    <property type="term" value="P:DNA-templated transcription"/>
    <property type="evidence" value="ECO:0007669"/>
    <property type="project" value="InterPro"/>
</dbReference>
<dbReference type="RefSeq" id="XP_001483891.2">
    <property type="nucleotide sequence ID" value="XM_001483841.1"/>
</dbReference>
<dbReference type="PANTHER" id="PTHR31069:SF12">
    <property type="entry name" value="TRANSCRIPTION FACTOR DOMAIN-CONTAINING PROTEIN"/>
    <property type="match status" value="1"/>
</dbReference>
<dbReference type="InterPro" id="IPR007219">
    <property type="entry name" value="XnlR_reg_dom"/>
</dbReference>
<dbReference type="PROSITE" id="PS50048">
    <property type="entry name" value="ZN2_CY6_FUNGAL_2"/>
    <property type="match status" value="1"/>
</dbReference>
<proteinExistence type="predicted"/>
<dbReference type="InterPro" id="IPR001138">
    <property type="entry name" value="Zn2Cys6_DnaBD"/>
</dbReference>
<organism evidence="7 8">
    <name type="scientific">Meyerozyma guilliermondii (strain ATCC 6260 / CBS 566 / DSM 6381 / JCM 1539 / NBRC 10279 / NRRL Y-324)</name>
    <name type="common">Yeast</name>
    <name type="synonym">Candida guilliermondii</name>
    <dbReference type="NCBI Taxonomy" id="294746"/>
    <lineage>
        <taxon>Eukaryota</taxon>
        <taxon>Fungi</taxon>
        <taxon>Dikarya</taxon>
        <taxon>Ascomycota</taxon>
        <taxon>Saccharomycotina</taxon>
        <taxon>Pichiomycetes</taxon>
        <taxon>Debaryomycetaceae</taxon>
        <taxon>Meyerozyma</taxon>
    </lineage>
</organism>
<dbReference type="SUPFAM" id="SSF57701">
    <property type="entry name" value="Zn2/Cys6 DNA-binding domain"/>
    <property type="match status" value="1"/>
</dbReference>
<dbReference type="InterPro" id="IPR036864">
    <property type="entry name" value="Zn2-C6_fun-type_DNA-bd_sf"/>
</dbReference>
<dbReference type="KEGG" id="pgu:PGUG_03272"/>
<evidence type="ECO:0000256" key="1">
    <source>
        <dbReference type="ARBA" id="ARBA00022723"/>
    </source>
</evidence>
<dbReference type="SMART" id="SM00906">
    <property type="entry name" value="Fungal_trans"/>
    <property type="match status" value="1"/>
</dbReference>
<dbReference type="HOGENOM" id="CLU_398533_0_0_1"/>
<dbReference type="CDD" id="cd12148">
    <property type="entry name" value="fungal_TF_MHR"/>
    <property type="match status" value="1"/>
</dbReference>